<dbReference type="AlphaFoldDB" id="A0AA37IBN1"/>
<name>A0AA37IBN1_9BURK</name>
<dbReference type="Proteomes" id="UP001055111">
    <property type="component" value="Unassembled WGS sequence"/>
</dbReference>
<evidence type="ECO:0000313" key="2">
    <source>
        <dbReference type="Proteomes" id="UP001055111"/>
    </source>
</evidence>
<comment type="caution">
    <text evidence="1">The sequence shown here is derived from an EMBL/GenBank/DDBJ whole genome shotgun (WGS) entry which is preliminary data.</text>
</comment>
<reference evidence="1" key="1">
    <citation type="submission" date="2022-09" db="EMBL/GenBank/DDBJ databases">
        <title>Isolation and characterization of 3-chlorobenzoate degrading bacteria from soils in Shizuoka.</title>
        <authorList>
            <person name="Ifat A."/>
            <person name="Ogawa N."/>
            <person name="Kimbara K."/>
            <person name="Moriuchi R."/>
            <person name="Dohra H."/>
            <person name="Shintani M."/>
        </authorList>
    </citation>
    <scope>NUCLEOTIDE SEQUENCE</scope>
    <source>
        <strain evidence="1">19CS4-2</strain>
    </source>
</reference>
<gene>
    <name evidence="1" type="ORF">CBA19CS42_20690</name>
</gene>
<sequence length="153" mass="17805">MGELQRQAEAAPELHDARMWFGEVNYRRDSELEICARQLIYDVARPRADHDAAVAMAWLNKRIAFRHEQEMRVLTVLPRNSSTASNPKVFKFTIDPHALVRSIHIDPRAPREVFETLKRDIRADLQFKGSVQQSSLLRLPYKLQKMLPPEDTE</sequence>
<accession>A0AA37IBN1</accession>
<evidence type="ECO:0000313" key="1">
    <source>
        <dbReference type="EMBL" id="GJH26976.1"/>
    </source>
</evidence>
<organism evidence="1 2">
    <name type="scientific">Caballeronia novacaledonica</name>
    <dbReference type="NCBI Taxonomy" id="1544861"/>
    <lineage>
        <taxon>Bacteria</taxon>
        <taxon>Pseudomonadati</taxon>
        <taxon>Pseudomonadota</taxon>
        <taxon>Betaproteobacteria</taxon>
        <taxon>Burkholderiales</taxon>
        <taxon>Burkholderiaceae</taxon>
        <taxon>Caballeronia</taxon>
    </lineage>
</organism>
<protein>
    <submittedName>
        <fullName evidence="1">Uncharacterized protein</fullName>
    </submittedName>
</protein>
<proteinExistence type="predicted"/>
<dbReference type="EMBL" id="BPUS01000008">
    <property type="protein sequence ID" value="GJH26976.1"/>
    <property type="molecule type" value="Genomic_DNA"/>
</dbReference>